<organism evidence="1 2">
    <name type="scientific">Araneus ventricosus</name>
    <name type="common">Orbweaver spider</name>
    <name type="synonym">Epeira ventricosa</name>
    <dbReference type="NCBI Taxonomy" id="182803"/>
    <lineage>
        <taxon>Eukaryota</taxon>
        <taxon>Metazoa</taxon>
        <taxon>Ecdysozoa</taxon>
        <taxon>Arthropoda</taxon>
        <taxon>Chelicerata</taxon>
        <taxon>Arachnida</taxon>
        <taxon>Araneae</taxon>
        <taxon>Araneomorphae</taxon>
        <taxon>Entelegynae</taxon>
        <taxon>Araneoidea</taxon>
        <taxon>Araneidae</taxon>
        <taxon>Araneus</taxon>
    </lineage>
</organism>
<accession>A0A4Y2QD83</accession>
<keyword evidence="2" id="KW-1185">Reference proteome</keyword>
<name>A0A4Y2QD83_ARAVE</name>
<dbReference type="Proteomes" id="UP000499080">
    <property type="component" value="Unassembled WGS sequence"/>
</dbReference>
<comment type="caution">
    <text evidence="1">The sequence shown here is derived from an EMBL/GenBank/DDBJ whole genome shotgun (WGS) entry which is preliminary data.</text>
</comment>
<reference evidence="1 2" key="1">
    <citation type="journal article" date="2019" name="Sci. Rep.">
        <title>Orb-weaving spider Araneus ventricosus genome elucidates the spidroin gene catalogue.</title>
        <authorList>
            <person name="Kono N."/>
            <person name="Nakamura H."/>
            <person name="Ohtoshi R."/>
            <person name="Moran D.A.P."/>
            <person name="Shinohara A."/>
            <person name="Yoshida Y."/>
            <person name="Fujiwara M."/>
            <person name="Mori M."/>
            <person name="Tomita M."/>
            <person name="Arakawa K."/>
        </authorList>
    </citation>
    <scope>NUCLEOTIDE SEQUENCE [LARGE SCALE GENOMIC DNA]</scope>
</reference>
<evidence type="ECO:0000313" key="2">
    <source>
        <dbReference type="Proteomes" id="UP000499080"/>
    </source>
</evidence>
<sequence length="136" mass="15540">MSKAGQSPLLHFGIFETREGKTNRQDRKPMKFGANELQVVEFQRTQNPKLHPPIPIWDLDGRIAVKQRICLHWDLASRLEMKLEIPRVGEEKCLWVEFCDFEPCLKINFGSSVNTLPNFSTKMAGEKTALKTNGIA</sequence>
<protein>
    <submittedName>
        <fullName evidence="1">Uncharacterized protein</fullName>
    </submittedName>
</protein>
<evidence type="ECO:0000313" key="1">
    <source>
        <dbReference type="EMBL" id="GBN62155.1"/>
    </source>
</evidence>
<proteinExistence type="predicted"/>
<dbReference type="AlphaFoldDB" id="A0A4Y2QD83"/>
<dbReference type="EMBL" id="BGPR01013778">
    <property type="protein sequence ID" value="GBN62155.1"/>
    <property type="molecule type" value="Genomic_DNA"/>
</dbReference>
<gene>
    <name evidence="1" type="ORF">AVEN_156071_1</name>
</gene>